<gene>
    <name evidence="1" type="ORF">ASN18_2649</name>
</gene>
<reference evidence="1 2" key="1">
    <citation type="submission" date="2015-11" db="EMBL/GenBank/DDBJ databases">
        <authorList>
            <person name="Lin W."/>
        </authorList>
    </citation>
    <scope>NUCLEOTIDE SEQUENCE [LARGE SCALE GENOMIC DNA]</scope>
    <source>
        <strain evidence="1 2">HCH-1</strain>
    </source>
</reference>
<sequence>MDYIEESFIGSGDLYIDVLDAGGNRTGELSAGNARVFNINAAKVDKKDMKGMMRSNFGKTIKSIITKYEQSLKFTLTDFSIANLALAFMGAAATVAQSAGTVTNEAVTARAGKYVKLAKSEILTTPSDVVVSAVTPAPWSAATVYALGDYAKPTTPNAYRYECTTPGTSDSTEPVWPTTVGQTVTDGTAVWTCRKLTYTKTTDYEIDYVLGRIAAVQGGAITDGQSLEVDYSHGAATVNTIFLSTNQKIEVFIRLVGHDIANDRNINLELYKVSLSPSGDVEFVKEDYATLEFTGDILFTDAGAGKLEIRD</sequence>
<evidence type="ECO:0000313" key="1">
    <source>
        <dbReference type="EMBL" id="KWT81143.1"/>
    </source>
</evidence>
<dbReference type="Proteomes" id="UP000060487">
    <property type="component" value="Unassembled WGS sequence"/>
</dbReference>
<evidence type="ECO:0000313" key="2">
    <source>
        <dbReference type="Proteomes" id="UP000060487"/>
    </source>
</evidence>
<proteinExistence type="predicted"/>
<comment type="caution">
    <text evidence="1">The sequence shown here is derived from an EMBL/GenBank/DDBJ whole genome shotgun (WGS) entry which is preliminary data.</text>
</comment>
<accession>A0ABR5SCG5</accession>
<organism evidence="1 2">
    <name type="scientific">Candidatus Magnetominusculus xianensis</name>
    <dbReference type="NCBI Taxonomy" id="1748249"/>
    <lineage>
        <taxon>Bacteria</taxon>
        <taxon>Pseudomonadati</taxon>
        <taxon>Nitrospirota</taxon>
        <taxon>Nitrospiria</taxon>
        <taxon>Nitrospirales</taxon>
        <taxon>Nitrospiraceae</taxon>
        <taxon>Candidatus Magnetominusculus</taxon>
    </lineage>
</organism>
<name>A0ABR5SCG5_9BACT</name>
<protein>
    <submittedName>
        <fullName evidence="1">Uncharacterized protein</fullName>
    </submittedName>
</protein>
<keyword evidence="2" id="KW-1185">Reference proteome</keyword>
<dbReference type="EMBL" id="LNQR01000101">
    <property type="protein sequence ID" value="KWT81143.1"/>
    <property type="molecule type" value="Genomic_DNA"/>
</dbReference>
<dbReference type="RefSeq" id="WP_085053271.1">
    <property type="nucleotide sequence ID" value="NZ_LNQR01000101.1"/>
</dbReference>